<evidence type="ECO:0000256" key="3">
    <source>
        <dbReference type="ARBA" id="ARBA00022461"/>
    </source>
</evidence>
<dbReference type="InterPro" id="IPR001873">
    <property type="entry name" value="ENaC"/>
</dbReference>
<evidence type="ECO:0007829" key="17">
    <source>
        <dbReference type="PDB" id="8ON7"/>
    </source>
</evidence>
<accession>A0AAN0NP85</accession>
<keyword evidence="8 12" id="KW-0472">Membrane</keyword>
<dbReference type="EMDB" id="EMD-16983"/>
<feature type="glycosylation site" description="N-linked (GlcNAc...) asparagine" evidence="17 18">
    <location>
        <position position="461"/>
    </location>
</feature>
<dbReference type="PANTHER" id="PTHR11690">
    <property type="entry name" value="AMILORIDE-SENSITIVE SODIUM CHANNEL-RELATED"/>
    <property type="match status" value="1"/>
</dbReference>
<feature type="disulfide bond" evidence="17 18">
    <location>
        <begin position="301"/>
        <end position="406"/>
    </location>
</feature>
<name>A0AAN0NP85_MALFL</name>
<evidence type="ECO:0000256" key="1">
    <source>
        <dbReference type="ARBA" id="ARBA00004141"/>
    </source>
</evidence>
<dbReference type="Gene3D" id="1.10.287.770">
    <property type="entry name" value="YojJ-like"/>
    <property type="match status" value="1"/>
</dbReference>
<dbReference type="AlphaFoldDB" id="A0AAN0NP85"/>
<keyword evidence="10 11" id="KW-0407">Ion channel</keyword>
<evidence type="ECO:0007829" key="19">
    <source>
        <dbReference type="PDB" id="8ONA"/>
    </source>
</evidence>
<evidence type="ECO:0000256" key="11">
    <source>
        <dbReference type="RuleBase" id="RU000679"/>
    </source>
</evidence>
<feature type="disulfide bond" evidence="17 18">
    <location>
        <begin position="81"/>
        <end position="197"/>
    </location>
</feature>
<keyword evidence="4 11" id="KW-0812">Transmembrane</keyword>
<feature type="transmembrane region" description="Helical" evidence="12">
    <location>
        <begin position="33"/>
        <end position="51"/>
    </location>
</feature>
<evidence type="ECO:0000256" key="6">
    <source>
        <dbReference type="ARBA" id="ARBA00023053"/>
    </source>
</evidence>
<keyword evidence="3 11" id="KW-0894">Sodium channel</keyword>
<organism evidence="13">
    <name type="scientific">Malacoceros fuliginosus</name>
    <name type="common">Polychaete tubeworm</name>
    <name type="synonym">Scolelepis fuliginosa</name>
    <dbReference type="NCBI Taxonomy" id="271776"/>
    <lineage>
        <taxon>Eukaryota</taxon>
        <taxon>Metazoa</taxon>
        <taxon>Spiralia</taxon>
        <taxon>Lophotrochozoa</taxon>
        <taxon>Annelida</taxon>
        <taxon>Polychaeta</taxon>
        <taxon>Sedentaria</taxon>
        <taxon>Canalipalpata</taxon>
        <taxon>Spionida</taxon>
        <taxon>Spionidae</taxon>
        <taxon>Malacoceros</taxon>
    </lineage>
</organism>
<gene>
    <name evidence="13 14 15 16" type="ORF">ON156825.1</name>
</gene>
<dbReference type="PDB" id="8ON7">
    <property type="method" value="EM"/>
    <property type="resolution" value="2.50 A"/>
    <property type="chains" value="A/B/C=1-600"/>
</dbReference>
<evidence type="ECO:0000256" key="12">
    <source>
        <dbReference type="SAM" id="Phobius"/>
    </source>
</evidence>
<evidence type="ECO:0000313" key="15">
    <source>
        <dbReference type="PDB" id="8ON9"/>
    </source>
</evidence>
<evidence type="ECO:0007829" key="18">
    <source>
        <dbReference type="PDB" id="8ON8"/>
    </source>
</evidence>
<feature type="glycosylation site" description="N-linked (GlcNAc...) asparagine" evidence="19">
    <location>
        <position position="300"/>
    </location>
</feature>
<dbReference type="PDB" id="8ON8">
    <property type="method" value="EM"/>
    <property type="resolution" value="2.70 A"/>
    <property type="chains" value="A/B/C=1-600"/>
</dbReference>
<evidence type="ECO:0000256" key="10">
    <source>
        <dbReference type="ARBA" id="ARBA00023303"/>
    </source>
</evidence>
<evidence type="ECO:0000256" key="7">
    <source>
        <dbReference type="ARBA" id="ARBA00023065"/>
    </source>
</evidence>
<keyword evidence="5 12" id="KW-1133">Transmembrane helix</keyword>
<dbReference type="GO" id="GO:0005886">
    <property type="term" value="C:plasma membrane"/>
    <property type="evidence" value="ECO:0007669"/>
    <property type="project" value="TreeGrafter"/>
</dbReference>
<keyword evidence="17 18" id="KW-0002">3D-structure</keyword>
<feature type="disulfide bond" evidence="17 18">
    <location>
        <begin position="361"/>
        <end position="369"/>
    </location>
</feature>
<evidence type="ECO:0000256" key="9">
    <source>
        <dbReference type="ARBA" id="ARBA00023201"/>
    </source>
</evidence>
<feature type="glycosylation site" description="N-linked (GlcNAc...) asparagine" evidence="19">
    <location>
        <position position="181"/>
    </location>
</feature>
<dbReference type="Gene3D" id="2.60.470.10">
    <property type="entry name" value="Acid-sensing ion channels like domains"/>
    <property type="match status" value="1"/>
</dbReference>
<keyword evidence="2 11" id="KW-0813">Transport</keyword>
<dbReference type="Pfam" id="PF00858">
    <property type="entry name" value="ASC"/>
    <property type="match status" value="1"/>
</dbReference>
<feature type="disulfide bond" evidence="17 18">
    <location>
        <begin position="319"/>
        <end position="402"/>
    </location>
</feature>
<dbReference type="PDB" id="8ONA">
    <property type="method" value="EM"/>
    <property type="resolution" value="3.00 A"/>
    <property type="chains" value="A/B/C=1-600"/>
</dbReference>
<comment type="subcellular location">
    <subcellularLocation>
        <location evidence="1">Membrane</location>
        <topology evidence="1">Multi-pass membrane protein</topology>
    </subcellularLocation>
</comment>
<dbReference type="EMDB" id="EMD-16981"/>
<protein>
    <submittedName>
        <fullName evidence="13 14 15">FMRFamide-gated sodium channel 1</fullName>
    </submittedName>
</protein>
<evidence type="ECO:0000256" key="4">
    <source>
        <dbReference type="ARBA" id="ARBA00022692"/>
    </source>
</evidence>
<evidence type="ECO:0000313" key="13">
    <source>
        <dbReference type="PDB" id="8ON7"/>
    </source>
</evidence>
<reference evidence="17 18" key="1">
    <citation type="journal article" date="2024" name="Nat. Struct. Mol. Biol.">
        <title>Structural basis for excitatory neuropeptide signaling.</title>
        <authorList>
            <person name="Kalienkova V."/>
            <person name="Dandamudi M."/>
            <person name="Paulino C."/>
            <person name="Lynagh T."/>
        </authorList>
    </citation>
    <scope>STRUCTURE BY ELECTRON MICROSCOPY (2.40 ANGSTROMS)</scope>
    <scope>DISULFIDE BONDS</scope>
</reference>
<keyword evidence="9 11" id="KW-0739">Sodium transport</keyword>
<feature type="disulfide bond" evidence="17 18">
    <location>
        <begin position="173"/>
        <end position="180"/>
    </location>
</feature>
<proteinExistence type="evidence at protein level"/>
<dbReference type="PDB" id="8ON9">
    <property type="method" value="EM"/>
    <property type="resolution" value="2.40 A"/>
    <property type="chains" value="A/B/C=1-600"/>
</dbReference>
<keyword evidence="7 11" id="KW-0406">Ion transport</keyword>
<evidence type="ECO:0000313" key="16">
    <source>
        <dbReference type="PDB" id="8ONA"/>
    </source>
</evidence>
<dbReference type="PRINTS" id="PR01078">
    <property type="entry name" value="AMINACHANNEL"/>
</dbReference>
<feature type="glycosylation site" description="N-linked (GlcNAc...) asparagine" evidence="17 18">
    <location>
        <position position="393"/>
    </location>
</feature>
<evidence type="ECO:0000256" key="2">
    <source>
        <dbReference type="ARBA" id="ARBA00022448"/>
    </source>
</evidence>
<evidence type="ECO:0000313" key="14">
    <source>
        <dbReference type="PDB" id="8ON8"/>
    </source>
</evidence>
<keyword evidence="6" id="KW-0915">Sodium</keyword>
<feature type="disulfide bond" evidence="17 18">
    <location>
        <begin position="332"/>
        <end position="382"/>
    </location>
</feature>
<dbReference type="GO" id="GO:0015280">
    <property type="term" value="F:ligand-gated sodium channel activity"/>
    <property type="evidence" value="ECO:0007669"/>
    <property type="project" value="TreeGrafter"/>
</dbReference>
<feature type="glycosylation site" description="N-linked (GlcNAc...) asparagine" evidence="17 18">
    <location>
        <position position="445"/>
    </location>
</feature>
<feature type="disulfide bond" evidence="17 18">
    <location>
        <begin position="323"/>
        <end position="400"/>
    </location>
</feature>
<dbReference type="PROSITE" id="PS01206">
    <property type="entry name" value="ASC"/>
    <property type="match status" value="1"/>
</dbReference>
<evidence type="ECO:0000256" key="8">
    <source>
        <dbReference type="ARBA" id="ARBA00023136"/>
    </source>
</evidence>
<comment type="similarity">
    <text evidence="11">Belongs to the amiloride-sensitive sodium channel (TC 1.A.6) family.</text>
</comment>
<evidence type="ECO:0000256" key="5">
    <source>
        <dbReference type="ARBA" id="ARBA00022989"/>
    </source>
</evidence>
<dbReference type="InterPro" id="IPR020903">
    <property type="entry name" value="ENaC_CS"/>
</dbReference>
<feature type="disulfide bond" evidence="17 18">
    <location>
        <begin position="334"/>
        <end position="351"/>
    </location>
</feature>
<dbReference type="SMR" id="A0AAN0NP85"/>
<dbReference type="PANTHER" id="PTHR11690:SF248">
    <property type="entry name" value="PICKPOCKET 17, ISOFORM A"/>
    <property type="match status" value="1"/>
</dbReference>
<dbReference type="EMDB" id="EMD-16984"/>
<dbReference type="EMDB" id="EMD-16982"/>
<sequence>MSAIRDVMTKFAEQTTMHGVPKVINAKSSMGRLFWSLVCLAAGAMFCLQMSEVLQRYFSYPKKVTVEVVPTPVPFPSISICNMRNLDVHILNTLNRMFIEDDRPFSNINKSEHEFIRAYMKKVAKYAPLFWNYQDEYPEVFQEIFSRTTFSANIDPEVIALAAVQLEGFVVNCHYAGHRCNKTRDFYRFFDPYYFNCFTYKAHEPTDIEDNLSEGIENGWSSILLSGSGMLDKNDEIRMLPGLHEWRSAVSASEGVRVVIHPPSTTPYPFTEGYDVPPGFSASFGIHPRRNIRIGPPHGNCSDKNPFGDGTERYRLMACQKMCMQHYIVETCGCADVGLPKLPLQANISWCRDDDNFPDECMFTASEECLQLLMQLHNRIKCARSIKSKITKNTTAMEACNCFPPCDEVSYDVSYSLSKWPSAGYEGDAAYFDVFGIEKFNERFNKTGTQGKYELFTKYFNVSNREESMKDFARLNVYIADSNVVKTQESEDYTRNQLVSDIGGQLGLWVGISLITLAEVLELIIDLFRLFSKHTYRSVPVIRQSIKYKDKRNGAEMNYDTRYSQSNGGPHARYLHHGHSIPKHPPELPDTSLALEVLFQ</sequence>